<evidence type="ECO:0008006" key="3">
    <source>
        <dbReference type="Google" id="ProtNLM"/>
    </source>
</evidence>
<name>A0ABQ2CUS9_9DEIO</name>
<protein>
    <recommendedName>
        <fullName evidence="3">HD domain-containing protein</fullName>
    </recommendedName>
</protein>
<comment type="caution">
    <text evidence="1">The sequence shown here is derived from an EMBL/GenBank/DDBJ whole genome shotgun (WGS) entry which is preliminary data.</text>
</comment>
<organism evidence="1 2">
    <name type="scientific">Deinococcus roseus</name>
    <dbReference type="NCBI Taxonomy" id="392414"/>
    <lineage>
        <taxon>Bacteria</taxon>
        <taxon>Thermotogati</taxon>
        <taxon>Deinococcota</taxon>
        <taxon>Deinococci</taxon>
        <taxon>Deinococcales</taxon>
        <taxon>Deinococcaceae</taxon>
        <taxon>Deinococcus</taxon>
    </lineage>
</organism>
<proteinExistence type="predicted"/>
<dbReference type="Gene3D" id="1.10.3210.10">
    <property type="entry name" value="Hypothetical protein af1432"/>
    <property type="match status" value="1"/>
</dbReference>
<reference evidence="2" key="1">
    <citation type="journal article" date="2019" name="Int. J. Syst. Evol. Microbiol.">
        <title>The Global Catalogue of Microorganisms (GCM) 10K type strain sequencing project: providing services to taxonomists for standard genome sequencing and annotation.</title>
        <authorList>
            <consortium name="The Broad Institute Genomics Platform"/>
            <consortium name="The Broad Institute Genome Sequencing Center for Infectious Disease"/>
            <person name="Wu L."/>
            <person name="Ma J."/>
        </authorList>
    </citation>
    <scope>NUCLEOTIDE SEQUENCE [LARGE SCALE GENOMIC DNA]</scope>
    <source>
        <strain evidence="2">JCM 14370</strain>
    </source>
</reference>
<accession>A0ABQ2CUS9</accession>
<dbReference type="EMBL" id="BMOD01000001">
    <property type="protein sequence ID" value="GGJ19534.1"/>
    <property type="molecule type" value="Genomic_DNA"/>
</dbReference>
<dbReference type="RefSeq" id="WP_188998480.1">
    <property type="nucleotide sequence ID" value="NZ_BMOD01000001.1"/>
</dbReference>
<keyword evidence="2" id="KW-1185">Reference proteome</keyword>
<dbReference type="Proteomes" id="UP000632222">
    <property type="component" value="Unassembled WGS sequence"/>
</dbReference>
<evidence type="ECO:0000313" key="1">
    <source>
        <dbReference type="EMBL" id="GGJ19534.1"/>
    </source>
</evidence>
<dbReference type="SUPFAM" id="SSF109604">
    <property type="entry name" value="HD-domain/PDEase-like"/>
    <property type="match status" value="1"/>
</dbReference>
<evidence type="ECO:0000313" key="2">
    <source>
        <dbReference type="Proteomes" id="UP000632222"/>
    </source>
</evidence>
<gene>
    <name evidence="1" type="ORF">GCM10008938_02060</name>
</gene>
<sequence>MHLSSNFPGLHAFILEQFELPLTSIHGPSHWARVERIGQRLAQHSTADPVVLELFSLLHDSRRTNDGWDLEHGPEAAQAMVKWRGTHFDCSDDQFNLLQYAVQHHTTGRPTPMVTIGACWDSDRLDLMRVGIRPDPGYLSLPHSREPETLLWAINQSLQEMYPGTKEITRL</sequence>